<dbReference type="CDD" id="cd22332">
    <property type="entry name" value="HsdR_N"/>
    <property type="match status" value="1"/>
</dbReference>
<dbReference type="InterPro" id="IPR040980">
    <property type="entry name" value="SWI2_SNF2"/>
</dbReference>
<dbReference type="Proteomes" id="UP000434044">
    <property type="component" value="Unassembled WGS sequence"/>
</dbReference>
<keyword evidence="9" id="KW-0067">ATP-binding</keyword>
<dbReference type="AlphaFoldDB" id="A0A6N8EAP2"/>
<feature type="domain" description="Restriction endonuclease type I HsdR N-terminal" evidence="11">
    <location>
        <begin position="39"/>
        <end position="252"/>
    </location>
</feature>
<comment type="caution">
    <text evidence="13">The sequence shown here is derived from an EMBL/GenBank/DDBJ whole genome shotgun (WGS) entry which is preliminary data.</text>
</comment>
<proteinExistence type="inferred from homology"/>
<protein>
    <recommendedName>
        <fullName evidence="3">type I site-specific deoxyribonuclease</fullName>
        <ecNumber evidence="3">3.1.21.3</ecNumber>
    </recommendedName>
</protein>
<dbReference type="InterPro" id="IPR027417">
    <property type="entry name" value="P-loop_NTPase"/>
</dbReference>
<dbReference type="SUPFAM" id="SSF52540">
    <property type="entry name" value="P-loop containing nucleoside triphosphate hydrolases"/>
    <property type="match status" value="1"/>
</dbReference>
<evidence type="ECO:0000259" key="12">
    <source>
        <dbReference type="Pfam" id="PF18766"/>
    </source>
</evidence>
<sequence length="509" mass="57511">MQLNTPWACQRLGSHIPCGIALYRRTIVEANPYLEDLDSKIPAIQVLEALGWTYLTPDEALELRGGRLDQVVLTGILRPWLEKNARFETRGHTYAFSPYSLDEALRRLTTLPFDGLIHTNETIYKMLTLGTSLDETIQGERKGRSLAFIDWVHWERNVFHVTDEFAVERRKAKTTRRPDLVLFINGLPFVVIECKRRDKDKVGGKPQVKVAISQLDDYQQPDQIPHLFQYVQLILATSVNDVLFGTVGTPEKFWAHWREQDEEMAAVKAAANHPLSPQAGARFLTPARAVGEHPALPYFNAMLDDGERLPTEQDRVLWAMLRPARLLDYVYGYVLFDAGVRKVARYQQFFAVHETLRRIIVLREGRRLGGVIWHTTGSGKSLTMVMLAKALALHPALANVRIVLVTDRIDLDKQLWGTFQACGRRDAISMAKPIATWGGSTGYVPCRVTRTASSVCAVTFTSRPARNQPPSWSENGLRHGFGSVPKWFSRSGSPSVWHALSARELHARP</sequence>
<evidence type="ECO:0000256" key="7">
    <source>
        <dbReference type="ARBA" id="ARBA00022759"/>
    </source>
</evidence>
<dbReference type="Gene3D" id="3.90.1570.50">
    <property type="match status" value="1"/>
</dbReference>
<dbReference type="GO" id="GO:0003677">
    <property type="term" value="F:DNA binding"/>
    <property type="evidence" value="ECO:0007669"/>
    <property type="project" value="UniProtKB-KW"/>
</dbReference>
<keyword evidence="4" id="KW-0540">Nuclease</keyword>
<dbReference type="PANTHER" id="PTHR30195">
    <property type="entry name" value="TYPE I SITE-SPECIFIC DEOXYRIBONUCLEASE PROTEIN SUBUNIT M AND R"/>
    <property type="match status" value="1"/>
</dbReference>
<keyword evidence="5" id="KW-0547">Nucleotide-binding</keyword>
<evidence type="ECO:0000259" key="11">
    <source>
        <dbReference type="Pfam" id="PF04313"/>
    </source>
</evidence>
<keyword evidence="6" id="KW-0680">Restriction system</keyword>
<reference evidence="13 14" key="1">
    <citation type="submission" date="2019-11" db="EMBL/GenBank/DDBJ databases">
        <title>Whole-genome sequence of the anaerobic purple sulfur bacterium Allochromatium palmeri DSM 15591.</title>
        <authorList>
            <person name="Kyndt J.A."/>
            <person name="Meyer T.E."/>
        </authorList>
    </citation>
    <scope>NUCLEOTIDE SEQUENCE [LARGE SCALE GENOMIC DNA]</scope>
    <source>
        <strain evidence="13 14">DSM 15591</strain>
    </source>
</reference>
<comment type="catalytic activity">
    <reaction evidence="1">
        <text>Endonucleolytic cleavage of DNA to give random double-stranded fragments with terminal 5'-phosphates, ATP is simultaneously hydrolyzed.</text>
        <dbReference type="EC" id="3.1.21.3"/>
    </reaction>
</comment>
<evidence type="ECO:0000256" key="5">
    <source>
        <dbReference type="ARBA" id="ARBA00022741"/>
    </source>
</evidence>
<dbReference type="GO" id="GO:0009307">
    <property type="term" value="P:DNA restriction-modification system"/>
    <property type="evidence" value="ECO:0007669"/>
    <property type="project" value="UniProtKB-KW"/>
</dbReference>
<dbReference type="GO" id="GO:0009035">
    <property type="term" value="F:type I site-specific deoxyribonuclease activity"/>
    <property type="evidence" value="ECO:0007669"/>
    <property type="project" value="UniProtKB-EC"/>
</dbReference>
<accession>A0A6N8EAP2</accession>
<evidence type="ECO:0000256" key="6">
    <source>
        <dbReference type="ARBA" id="ARBA00022747"/>
    </source>
</evidence>
<organism evidence="13 14">
    <name type="scientific">Allochromatium palmeri</name>
    <dbReference type="NCBI Taxonomy" id="231048"/>
    <lineage>
        <taxon>Bacteria</taxon>
        <taxon>Pseudomonadati</taxon>
        <taxon>Pseudomonadota</taxon>
        <taxon>Gammaproteobacteria</taxon>
        <taxon>Chromatiales</taxon>
        <taxon>Chromatiaceae</taxon>
        <taxon>Allochromatium</taxon>
    </lineage>
</organism>
<dbReference type="GO" id="GO:0005524">
    <property type="term" value="F:ATP binding"/>
    <property type="evidence" value="ECO:0007669"/>
    <property type="project" value="UniProtKB-KW"/>
</dbReference>
<gene>
    <name evidence="13" type="ORF">GJ668_09540</name>
</gene>
<evidence type="ECO:0000256" key="9">
    <source>
        <dbReference type="ARBA" id="ARBA00022840"/>
    </source>
</evidence>
<evidence type="ECO:0000313" key="14">
    <source>
        <dbReference type="Proteomes" id="UP000434044"/>
    </source>
</evidence>
<dbReference type="InterPro" id="IPR007409">
    <property type="entry name" value="Restrct_endonuc_type1_HsdR_N"/>
</dbReference>
<evidence type="ECO:0000256" key="3">
    <source>
        <dbReference type="ARBA" id="ARBA00012654"/>
    </source>
</evidence>
<dbReference type="EMBL" id="WNKT01000017">
    <property type="protein sequence ID" value="MTW21342.1"/>
    <property type="molecule type" value="Genomic_DNA"/>
</dbReference>
<comment type="similarity">
    <text evidence="2">Belongs to the HsdR family.</text>
</comment>
<dbReference type="Pfam" id="PF04313">
    <property type="entry name" value="HSDR_N"/>
    <property type="match status" value="1"/>
</dbReference>
<name>A0A6N8EAP2_9GAMM</name>
<feature type="domain" description="SWI2/SNF2 ATPase" evidence="12">
    <location>
        <begin position="347"/>
        <end position="427"/>
    </location>
</feature>
<evidence type="ECO:0000256" key="1">
    <source>
        <dbReference type="ARBA" id="ARBA00000851"/>
    </source>
</evidence>
<evidence type="ECO:0000313" key="13">
    <source>
        <dbReference type="EMBL" id="MTW21342.1"/>
    </source>
</evidence>
<dbReference type="Gene3D" id="3.40.50.300">
    <property type="entry name" value="P-loop containing nucleotide triphosphate hydrolases"/>
    <property type="match status" value="1"/>
</dbReference>
<evidence type="ECO:0000256" key="4">
    <source>
        <dbReference type="ARBA" id="ARBA00022722"/>
    </source>
</evidence>
<dbReference type="PANTHER" id="PTHR30195:SF15">
    <property type="entry name" value="TYPE I RESTRICTION ENZYME HINDI ENDONUCLEASE SUBUNIT"/>
    <property type="match status" value="1"/>
</dbReference>
<evidence type="ECO:0000256" key="10">
    <source>
        <dbReference type="ARBA" id="ARBA00023125"/>
    </source>
</evidence>
<keyword evidence="8" id="KW-0378">Hydrolase</keyword>
<evidence type="ECO:0000256" key="8">
    <source>
        <dbReference type="ARBA" id="ARBA00022801"/>
    </source>
</evidence>
<dbReference type="Pfam" id="PF18766">
    <property type="entry name" value="SWI2_SNF2"/>
    <property type="match status" value="1"/>
</dbReference>
<keyword evidence="14" id="KW-1185">Reference proteome</keyword>
<evidence type="ECO:0000256" key="2">
    <source>
        <dbReference type="ARBA" id="ARBA00008598"/>
    </source>
</evidence>
<dbReference type="InterPro" id="IPR051268">
    <property type="entry name" value="Type-I_R_enzyme_R_subunit"/>
</dbReference>
<dbReference type="EC" id="3.1.21.3" evidence="3"/>
<keyword evidence="10" id="KW-0238">DNA-binding</keyword>
<keyword evidence="7" id="KW-0255">Endonuclease</keyword>